<accession>A0A412TSM7</accession>
<proteinExistence type="predicted"/>
<dbReference type="Proteomes" id="UP000284243">
    <property type="component" value="Unassembled WGS sequence"/>
</dbReference>
<dbReference type="EMBL" id="QRYC01000008">
    <property type="protein sequence ID" value="RGU56788.1"/>
    <property type="molecule type" value="Genomic_DNA"/>
</dbReference>
<evidence type="ECO:0000313" key="3">
    <source>
        <dbReference type="Proteomes" id="UP000284243"/>
    </source>
</evidence>
<protein>
    <recommendedName>
        <fullName evidence="4">DUF3575 domain-containing protein</fullName>
    </recommendedName>
</protein>
<keyword evidence="1" id="KW-0732">Signal</keyword>
<gene>
    <name evidence="2" type="ORF">DWW57_07930</name>
</gene>
<sequence>MRNITTIILICILSFPAFGQEIENSHKDKTYKNIYLELLGASNMIGVSYDTRIKPGSAFGYRAGISYFYGTNYNSNEGHGFSVPLEFNCILGKRRSKFEAGTGINMGLYSIKETYWVNSEGNVSIIEPVTQIVESRNTFGYYIFLNIGYRYQRESGFMFRAGVSPSFNFGDKYELRKTPLLYPYLSFGYTFK</sequence>
<evidence type="ECO:0008006" key="4">
    <source>
        <dbReference type="Google" id="ProtNLM"/>
    </source>
</evidence>
<name>A0A412TSM7_9BACT</name>
<comment type="caution">
    <text evidence="2">The sequence shown here is derived from an EMBL/GenBank/DDBJ whole genome shotgun (WGS) entry which is preliminary data.</text>
</comment>
<reference evidence="2 3" key="1">
    <citation type="submission" date="2018-08" db="EMBL/GenBank/DDBJ databases">
        <title>A genome reference for cultivated species of the human gut microbiota.</title>
        <authorList>
            <person name="Zou Y."/>
            <person name="Xue W."/>
            <person name="Luo G."/>
        </authorList>
    </citation>
    <scope>NUCLEOTIDE SEQUENCE [LARGE SCALE GENOMIC DNA]</scope>
    <source>
        <strain evidence="2 3">AF16-14</strain>
    </source>
</reference>
<feature type="signal peptide" evidence="1">
    <location>
        <begin position="1"/>
        <end position="19"/>
    </location>
</feature>
<evidence type="ECO:0000313" key="2">
    <source>
        <dbReference type="EMBL" id="RGU56788.1"/>
    </source>
</evidence>
<feature type="chain" id="PRO_5019160937" description="DUF3575 domain-containing protein" evidence="1">
    <location>
        <begin position="20"/>
        <end position="192"/>
    </location>
</feature>
<dbReference type="AlphaFoldDB" id="A0A412TSM7"/>
<organism evidence="2 3">
    <name type="scientific">Odoribacter splanchnicus</name>
    <dbReference type="NCBI Taxonomy" id="28118"/>
    <lineage>
        <taxon>Bacteria</taxon>
        <taxon>Pseudomonadati</taxon>
        <taxon>Bacteroidota</taxon>
        <taxon>Bacteroidia</taxon>
        <taxon>Bacteroidales</taxon>
        <taxon>Odoribacteraceae</taxon>
        <taxon>Odoribacter</taxon>
    </lineage>
</organism>
<evidence type="ECO:0000256" key="1">
    <source>
        <dbReference type="SAM" id="SignalP"/>
    </source>
</evidence>